<dbReference type="InParanoid" id="G0MQE2"/>
<proteinExistence type="predicted"/>
<evidence type="ECO:0000313" key="1">
    <source>
        <dbReference type="EMBL" id="EGT41007.1"/>
    </source>
</evidence>
<dbReference type="EMBL" id="GL379806">
    <property type="protein sequence ID" value="EGT41007.1"/>
    <property type="molecule type" value="Genomic_DNA"/>
</dbReference>
<dbReference type="AlphaFoldDB" id="G0MQE2"/>
<sequence length="172" mass="19395">MGFGRLPALSTDFTTSGNSTAISTAPSSMDACITFVQQWIDVVVGIYKGDYSESLLKLLFLLPSTYIFASGILGHSCPPFVRYLEKISQKVSTPFKKFLNVLIERVQQESSAETEEEEELFEDAHDRFFDHRVSMEETENISTPKIQTPKFAKIVEEKVEKKQKTTEALLPC</sequence>
<protein>
    <submittedName>
        <fullName evidence="1">Uncharacterized protein</fullName>
    </submittedName>
</protein>
<keyword evidence="2" id="KW-1185">Reference proteome</keyword>
<name>G0MQE2_CAEBE</name>
<dbReference type="HOGENOM" id="CLU_1556624_0_0_1"/>
<dbReference type="Proteomes" id="UP000008068">
    <property type="component" value="Unassembled WGS sequence"/>
</dbReference>
<gene>
    <name evidence="1" type="ORF">CAEBREN_25354</name>
</gene>
<accession>G0MQE2</accession>
<reference evidence="2" key="1">
    <citation type="submission" date="2011-07" db="EMBL/GenBank/DDBJ databases">
        <authorList>
            <consortium name="Caenorhabditis brenneri Sequencing and Analysis Consortium"/>
            <person name="Wilson R.K."/>
        </authorList>
    </citation>
    <scope>NUCLEOTIDE SEQUENCE [LARGE SCALE GENOMIC DNA]</scope>
    <source>
        <strain evidence="2">PB2801</strain>
    </source>
</reference>
<organism evidence="2">
    <name type="scientific">Caenorhabditis brenneri</name>
    <name type="common">Nematode worm</name>
    <dbReference type="NCBI Taxonomy" id="135651"/>
    <lineage>
        <taxon>Eukaryota</taxon>
        <taxon>Metazoa</taxon>
        <taxon>Ecdysozoa</taxon>
        <taxon>Nematoda</taxon>
        <taxon>Chromadorea</taxon>
        <taxon>Rhabditida</taxon>
        <taxon>Rhabditina</taxon>
        <taxon>Rhabditomorpha</taxon>
        <taxon>Rhabditoidea</taxon>
        <taxon>Rhabditidae</taxon>
        <taxon>Peloderinae</taxon>
        <taxon>Caenorhabditis</taxon>
    </lineage>
</organism>
<evidence type="ECO:0000313" key="2">
    <source>
        <dbReference type="Proteomes" id="UP000008068"/>
    </source>
</evidence>